<proteinExistence type="predicted"/>
<dbReference type="CDD" id="cd01647">
    <property type="entry name" value="RT_LTR"/>
    <property type="match status" value="1"/>
</dbReference>
<reference evidence="2 3" key="1">
    <citation type="journal article" date="2021" name="Sci. Rep.">
        <title>Chromosome anchoring in Senegalese sole (Solea senegalensis) reveals sex-associated markers and genome rearrangements in flatfish.</title>
        <authorList>
            <person name="Guerrero-Cozar I."/>
            <person name="Gomez-Garrido J."/>
            <person name="Berbel C."/>
            <person name="Martinez-Blanch J.F."/>
            <person name="Alioto T."/>
            <person name="Claros M.G."/>
            <person name="Gagnaire P.A."/>
            <person name="Manchado M."/>
        </authorList>
    </citation>
    <scope>NUCLEOTIDE SEQUENCE [LARGE SCALE GENOMIC DNA]</scope>
    <source>
        <strain evidence="2">Sse05_10M</strain>
    </source>
</reference>
<feature type="domain" description="Reverse transcriptase" evidence="1">
    <location>
        <begin position="1"/>
        <end position="80"/>
    </location>
</feature>
<dbReference type="FunFam" id="3.30.70.270:FF:000003">
    <property type="entry name" value="Transposon Ty3-G Gag-Pol polyprotein"/>
    <property type="match status" value="1"/>
</dbReference>
<organism evidence="2 3">
    <name type="scientific">Solea senegalensis</name>
    <name type="common">Senegalese sole</name>
    <dbReference type="NCBI Taxonomy" id="28829"/>
    <lineage>
        <taxon>Eukaryota</taxon>
        <taxon>Metazoa</taxon>
        <taxon>Chordata</taxon>
        <taxon>Craniata</taxon>
        <taxon>Vertebrata</taxon>
        <taxon>Euteleostomi</taxon>
        <taxon>Actinopterygii</taxon>
        <taxon>Neopterygii</taxon>
        <taxon>Teleostei</taxon>
        <taxon>Neoteleostei</taxon>
        <taxon>Acanthomorphata</taxon>
        <taxon>Carangaria</taxon>
        <taxon>Pleuronectiformes</taxon>
        <taxon>Pleuronectoidei</taxon>
        <taxon>Soleidae</taxon>
        <taxon>Solea</taxon>
    </lineage>
</organism>
<keyword evidence="3" id="KW-1185">Reference proteome</keyword>
<gene>
    <name evidence="2" type="ORF">JOB18_002015</name>
</gene>
<accession>A0AAV6PA98</accession>
<evidence type="ECO:0000313" key="3">
    <source>
        <dbReference type="Proteomes" id="UP000693946"/>
    </source>
</evidence>
<comment type="caution">
    <text evidence="2">The sequence shown here is derived from an EMBL/GenBank/DDBJ whole genome shotgun (WGS) entry which is preliminary data.</text>
</comment>
<evidence type="ECO:0000259" key="1">
    <source>
        <dbReference type="Pfam" id="PF00078"/>
    </source>
</evidence>
<dbReference type="EMBL" id="JAGKHQ010001692">
    <property type="protein sequence ID" value="KAG7453964.1"/>
    <property type="molecule type" value="Genomic_DNA"/>
</dbReference>
<dbReference type="PANTHER" id="PTHR33064">
    <property type="entry name" value="POL PROTEIN"/>
    <property type="match status" value="1"/>
</dbReference>
<dbReference type="InterPro" id="IPR051320">
    <property type="entry name" value="Viral_Replic_Matur_Polypro"/>
</dbReference>
<protein>
    <recommendedName>
        <fullName evidence="1">Reverse transcriptase domain-containing protein</fullName>
    </recommendedName>
</protein>
<evidence type="ECO:0000313" key="2">
    <source>
        <dbReference type="EMBL" id="KAG7453964.1"/>
    </source>
</evidence>
<sequence>MAFGLCNAPATFQRLVNQVLGDIPNCSAYLDDLVVYTSTWDEHMKILRQVFTRLAQASLTLNLAKCEFGKATVIYLGHQVGQGQVRPVDAKVEAITRYPVPTTRRELRRFLGMVGYYRNFCRNFSTVVYPLTSLLSPK</sequence>
<dbReference type="PANTHER" id="PTHR33064:SF37">
    <property type="entry name" value="RIBONUCLEASE H"/>
    <property type="match status" value="1"/>
</dbReference>
<dbReference type="InterPro" id="IPR000477">
    <property type="entry name" value="RT_dom"/>
</dbReference>
<dbReference type="Proteomes" id="UP000693946">
    <property type="component" value="Unassembled WGS sequence"/>
</dbReference>
<feature type="non-terminal residue" evidence="2">
    <location>
        <position position="138"/>
    </location>
</feature>
<dbReference type="AlphaFoldDB" id="A0AAV6PA98"/>
<name>A0AAV6PA98_SOLSE</name>
<dbReference type="Pfam" id="PF00078">
    <property type="entry name" value="RVT_1"/>
    <property type="match status" value="1"/>
</dbReference>